<dbReference type="InterPro" id="IPR050515">
    <property type="entry name" value="Beta-lactam/transpept"/>
</dbReference>
<organism evidence="5">
    <name type="scientific">bioreactor metagenome</name>
    <dbReference type="NCBI Taxonomy" id="1076179"/>
    <lineage>
        <taxon>unclassified sequences</taxon>
        <taxon>metagenomes</taxon>
        <taxon>ecological metagenomes</taxon>
    </lineage>
</organism>
<dbReference type="SUPFAM" id="SSF54184">
    <property type="entry name" value="Penicillin-binding protein 2x (pbp-2x), c-terminal domain"/>
    <property type="match status" value="1"/>
</dbReference>
<keyword evidence="2 3" id="KW-0472">Membrane</keyword>
<dbReference type="PANTHER" id="PTHR30627:SF1">
    <property type="entry name" value="PEPTIDOGLYCAN D,D-TRANSPEPTIDASE FTSI"/>
    <property type="match status" value="1"/>
</dbReference>
<evidence type="ECO:0000259" key="4">
    <source>
        <dbReference type="PROSITE" id="PS51178"/>
    </source>
</evidence>
<dbReference type="SUPFAM" id="SSF56519">
    <property type="entry name" value="Penicillin binding protein dimerisation domain"/>
    <property type="match status" value="1"/>
</dbReference>
<dbReference type="Pfam" id="PF03717">
    <property type="entry name" value="PBP_dimer"/>
    <property type="match status" value="1"/>
</dbReference>
<dbReference type="SUPFAM" id="SSF56601">
    <property type="entry name" value="beta-lactamase/transpeptidase-like"/>
    <property type="match status" value="1"/>
</dbReference>
<dbReference type="Gene3D" id="3.40.710.10">
    <property type="entry name" value="DD-peptidase/beta-lactamase superfamily"/>
    <property type="match status" value="1"/>
</dbReference>
<dbReference type="SMART" id="SM00740">
    <property type="entry name" value="PASTA"/>
    <property type="match status" value="1"/>
</dbReference>
<reference evidence="5" key="1">
    <citation type="submission" date="2019-08" db="EMBL/GenBank/DDBJ databases">
        <authorList>
            <person name="Kucharzyk K."/>
            <person name="Murdoch R.W."/>
            <person name="Higgins S."/>
            <person name="Loffler F."/>
        </authorList>
    </citation>
    <scope>NUCLEOTIDE SEQUENCE</scope>
</reference>
<evidence type="ECO:0000256" key="1">
    <source>
        <dbReference type="ARBA" id="ARBA00004370"/>
    </source>
</evidence>
<comment type="caution">
    <text evidence="5">The sequence shown here is derived from an EMBL/GenBank/DDBJ whole genome shotgun (WGS) entry which is preliminary data.</text>
</comment>
<dbReference type="GO" id="GO:0009002">
    <property type="term" value="F:serine-type D-Ala-D-Ala carboxypeptidase activity"/>
    <property type="evidence" value="ECO:0007669"/>
    <property type="project" value="UniProtKB-EC"/>
</dbReference>
<dbReference type="AlphaFoldDB" id="A0A644W1I8"/>
<name>A0A644W1I8_9ZZZZ</name>
<dbReference type="InterPro" id="IPR001460">
    <property type="entry name" value="PCN-bd_Tpept"/>
</dbReference>
<sequence>MSKKETAVNKTVFSRAFLIYALSGIFTIAIVYKLMRIQFVEGEELRQKAQNLSVKYVDIKARRGNILADDGSLLATSVPRFDLFVDLSPKTIDEKLFNDSIAALCQHLSSFFKDKTAAEYKTQLKNERAKNNRYFKIARNLDFFDMKEVSSFPVFNAGRYRGGLIIVQNDRREMPFGTLAKRTIGYIRDNYPVGIEGAYDAELRGTDGKRLMKRVSGQNWIPVDDKADILPQDGKDIVTTIDIHLQDVAETALAAHLEKHEAHHGCVVLMEVNTGEVKAIANLQRMPDGQYVESYNYAIGEAFEPGSSFKLMSMIVALEDGKINLEDKVNTGDGTFRYGKKEVMTDSHKGGYGTITIRQAFELSSNIGISSTIVKAYGSNPARFIEGLYKLGINKPLGLDLKGEGIPYIKNKNDRTWSATSLPWMSIGYELRMTPMQILAVYNAIANNGTLMKPMFVKELQYAGQTVKKFDPVTLNKAICSQKTVKQVQELLEGVVLRGTATNLKHAVFPIAGKTATAQIASGGGYKNNTGPEYFASFVGYFPADNPRYSCIVVVNKPRKGQYYGGSVAAPVFLEIAEKIYATRTEMRQQDTNAAPVNTEPGIIYAPYNKALDIYSELGISLTKKVEASNDDLVYIHPGSDTLSYRVNDPEKSRLVNLRGMSAPDAIAYLESKGAVVSLSGKGWVVSQSPEPGTPIRQGMKVKLTLGPR</sequence>
<dbReference type="CDD" id="cd06575">
    <property type="entry name" value="PASTA_Pbp2x-like_2"/>
    <property type="match status" value="1"/>
</dbReference>
<evidence type="ECO:0000256" key="2">
    <source>
        <dbReference type="ARBA" id="ARBA00023136"/>
    </source>
</evidence>
<dbReference type="InterPro" id="IPR012338">
    <property type="entry name" value="Beta-lactam/transpept-like"/>
</dbReference>
<dbReference type="GO" id="GO:0005886">
    <property type="term" value="C:plasma membrane"/>
    <property type="evidence" value="ECO:0007669"/>
    <property type="project" value="TreeGrafter"/>
</dbReference>
<dbReference type="InterPro" id="IPR036138">
    <property type="entry name" value="PBP_dimer_sf"/>
</dbReference>
<dbReference type="Gene3D" id="3.90.1310.10">
    <property type="entry name" value="Penicillin-binding protein 2a (Domain 2)"/>
    <property type="match status" value="1"/>
</dbReference>
<dbReference type="InterPro" id="IPR005543">
    <property type="entry name" value="PASTA_dom"/>
</dbReference>
<dbReference type="Gene3D" id="3.30.450.330">
    <property type="match status" value="1"/>
</dbReference>
<dbReference type="PANTHER" id="PTHR30627">
    <property type="entry name" value="PEPTIDOGLYCAN D,D-TRANSPEPTIDASE"/>
    <property type="match status" value="1"/>
</dbReference>
<keyword evidence="5" id="KW-0121">Carboxypeptidase</keyword>
<keyword evidence="3" id="KW-1133">Transmembrane helix</keyword>
<dbReference type="EMBL" id="VSSQ01000565">
    <property type="protein sequence ID" value="MPL97605.1"/>
    <property type="molecule type" value="Genomic_DNA"/>
</dbReference>
<feature type="domain" description="PASTA" evidence="4">
    <location>
        <begin position="649"/>
        <end position="708"/>
    </location>
</feature>
<protein>
    <submittedName>
        <fullName evidence="5">Putative peptidoglycan D,D-transpeptidase PenA</fullName>
        <ecNumber evidence="5">3.4.16.4</ecNumber>
    </submittedName>
</protein>
<evidence type="ECO:0000256" key="3">
    <source>
        <dbReference type="SAM" id="Phobius"/>
    </source>
</evidence>
<evidence type="ECO:0000313" key="5">
    <source>
        <dbReference type="EMBL" id="MPL97605.1"/>
    </source>
</evidence>
<keyword evidence="5" id="KW-0645">Protease</keyword>
<dbReference type="GO" id="GO:0071555">
    <property type="term" value="P:cell wall organization"/>
    <property type="evidence" value="ECO:0007669"/>
    <property type="project" value="TreeGrafter"/>
</dbReference>
<proteinExistence type="predicted"/>
<dbReference type="Pfam" id="PF03793">
    <property type="entry name" value="PASTA"/>
    <property type="match status" value="1"/>
</dbReference>
<feature type="transmembrane region" description="Helical" evidence="3">
    <location>
        <begin position="12"/>
        <end position="32"/>
    </location>
</feature>
<gene>
    <name evidence="5" type="primary">penA_2</name>
    <name evidence="5" type="ORF">SDC9_43797</name>
</gene>
<dbReference type="Gene3D" id="3.30.10.20">
    <property type="match status" value="1"/>
</dbReference>
<keyword evidence="3" id="KW-0812">Transmembrane</keyword>
<dbReference type="GO" id="GO:0008658">
    <property type="term" value="F:penicillin binding"/>
    <property type="evidence" value="ECO:0007669"/>
    <property type="project" value="InterPro"/>
</dbReference>
<dbReference type="Pfam" id="PF00905">
    <property type="entry name" value="Transpeptidase"/>
    <property type="match status" value="1"/>
</dbReference>
<dbReference type="EC" id="3.4.16.4" evidence="5"/>
<dbReference type="InterPro" id="IPR005311">
    <property type="entry name" value="PBP_dimer"/>
</dbReference>
<accession>A0A644W1I8</accession>
<comment type="subcellular location">
    <subcellularLocation>
        <location evidence="1">Membrane</location>
    </subcellularLocation>
</comment>
<keyword evidence="5" id="KW-0378">Hydrolase</keyword>
<dbReference type="PROSITE" id="PS51178">
    <property type="entry name" value="PASTA"/>
    <property type="match status" value="1"/>
</dbReference>